<evidence type="ECO:0000259" key="1">
    <source>
        <dbReference type="Pfam" id="PF25950"/>
    </source>
</evidence>
<dbReference type="AlphaFoldDB" id="A0ABD5R7E7"/>
<organism evidence="2 3">
    <name type="scientific">Salinirubrum litoreum</name>
    <dbReference type="NCBI Taxonomy" id="1126234"/>
    <lineage>
        <taxon>Archaea</taxon>
        <taxon>Methanobacteriati</taxon>
        <taxon>Methanobacteriota</taxon>
        <taxon>Stenosarchaea group</taxon>
        <taxon>Halobacteria</taxon>
        <taxon>Halobacteriales</taxon>
        <taxon>Haloferacaceae</taxon>
        <taxon>Salinirubrum</taxon>
    </lineage>
</organism>
<sequence length="139" mass="14692">MSDTELVRDYLHRDHADLLATVEQCADAVAAGWGGETTSDRSAVVPPLEAALRRSGVTDRLPAVLAGAVSAIGGQLQARPVAGPPYVVVTSVGPVLRATLADRRLVVTFGVFTVRREGDGPRYARRSAPDADLVDVAFR</sequence>
<evidence type="ECO:0000313" key="2">
    <source>
        <dbReference type="EMBL" id="MFC5365860.1"/>
    </source>
</evidence>
<comment type="caution">
    <text evidence="2">The sequence shown here is derived from an EMBL/GenBank/DDBJ whole genome shotgun (WGS) entry which is preliminary data.</text>
</comment>
<dbReference type="RefSeq" id="WP_227228814.1">
    <property type="nucleotide sequence ID" value="NZ_JAJCVJ010000001.1"/>
</dbReference>
<evidence type="ECO:0000313" key="3">
    <source>
        <dbReference type="Proteomes" id="UP001596201"/>
    </source>
</evidence>
<dbReference type="Pfam" id="PF25950">
    <property type="entry name" value="DUF7988"/>
    <property type="match status" value="1"/>
</dbReference>
<gene>
    <name evidence="2" type="ORF">ACFPJ5_02850</name>
</gene>
<accession>A0ABD5R7E7</accession>
<proteinExistence type="predicted"/>
<dbReference type="EMBL" id="JBHSKX010000001">
    <property type="protein sequence ID" value="MFC5365860.1"/>
    <property type="molecule type" value="Genomic_DNA"/>
</dbReference>
<feature type="domain" description="DUF7988" evidence="1">
    <location>
        <begin position="7"/>
        <end position="138"/>
    </location>
</feature>
<protein>
    <recommendedName>
        <fullName evidence="1">DUF7988 domain-containing protein</fullName>
    </recommendedName>
</protein>
<reference evidence="2 3" key="1">
    <citation type="journal article" date="2019" name="Int. J. Syst. Evol. Microbiol.">
        <title>The Global Catalogue of Microorganisms (GCM) 10K type strain sequencing project: providing services to taxonomists for standard genome sequencing and annotation.</title>
        <authorList>
            <consortium name="The Broad Institute Genomics Platform"/>
            <consortium name="The Broad Institute Genome Sequencing Center for Infectious Disease"/>
            <person name="Wu L."/>
            <person name="Ma J."/>
        </authorList>
    </citation>
    <scope>NUCLEOTIDE SEQUENCE [LARGE SCALE GENOMIC DNA]</scope>
    <source>
        <strain evidence="2 3">CGMCC 1.12237</strain>
    </source>
</reference>
<keyword evidence="3" id="KW-1185">Reference proteome</keyword>
<dbReference type="Proteomes" id="UP001596201">
    <property type="component" value="Unassembled WGS sequence"/>
</dbReference>
<dbReference type="InterPro" id="IPR058294">
    <property type="entry name" value="DUF7988"/>
</dbReference>
<name>A0ABD5R7E7_9EURY</name>